<protein>
    <submittedName>
        <fullName evidence="1">Ferredoxin</fullName>
    </submittedName>
</protein>
<proteinExistence type="predicted"/>
<organism evidence="1 2">
    <name type="scientific">Psychromicrobium silvestre</name>
    <dbReference type="NCBI Taxonomy" id="1645614"/>
    <lineage>
        <taxon>Bacteria</taxon>
        <taxon>Bacillati</taxon>
        <taxon>Actinomycetota</taxon>
        <taxon>Actinomycetes</taxon>
        <taxon>Micrococcales</taxon>
        <taxon>Micrococcaceae</taxon>
        <taxon>Psychromicrobium</taxon>
    </lineage>
</organism>
<gene>
    <name evidence="1" type="ORF">FHU41_001416</name>
</gene>
<dbReference type="EMBL" id="JACBYQ010000001">
    <property type="protein sequence ID" value="NYE95195.1"/>
    <property type="molecule type" value="Genomic_DNA"/>
</dbReference>
<dbReference type="SUPFAM" id="SSF54862">
    <property type="entry name" value="4Fe-4S ferredoxins"/>
    <property type="match status" value="1"/>
</dbReference>
<dbReference type="RefSeq" id="WP_246279446.1">
    <property type="nucleotide sequence ID" value="NZ_JACBYQ010000001.1"/>
</dbReference>
<dbReference type="AlphaFoldDB" id="A0A7Y9S6T6"/>
<dbReference type="Proteomes" id="UP000521748">
    <property type="component" value="Unassembled WGS sequence"/>
</dbReference>
<sequence length="82" mass="8888">MSGRNATGDPVEAQGKTMRIDWTRCEGRGLCIELLAARLDQDPWGYPLARGANRTLIPISPAELPDAVEAVKLCPRAALTLE</sequence>
<keyword evidence="2" id="KW-1185">Reference proteome</keyword>
<evidence type="ECO:0000313" key="1">
    <source>
        <dbReference type="EMBL" id="NYE95195.1"/>
    </source>
</evidence>
<comment type="caution">
    <text evidence="1">The sequence shown here is derived from an EMBL/GenBank/DDBJ whole genome shotgun (WGS) entry which is preliminary data.</text>
</comment>
<reference evidence="1 2" key="1">
    <citation type="submission" date="2020-07" db="EMBL/GenBank/DDBJ databases">
        <title>Sequencing the genomes of 1000 actinobacteria strains.</title>
        <authorList>
            <person name="Klenk H.-P."/>
        </authorList>
    </citation>
    <scope>NUCLEOTIDE SEQUENCE [LARGE SCALE GENOMIC DNA]</scope>
    <source>
        <strain evidence="1 2">DSM 102047</strain>
    </source>
</reference>
<accession>A0A7Y9S6T6</accession>
<name>A0A7Y9S6T6_9MICC</name>
<dbReference type="Gene3D" id="3.30.70.20">
    <property type="match status" value="1"/>
</dbReference>
<evidence type="ECO:0000313" key="2">
    <source>
        <dbReference type="Proteomes" id="UP000521748"/>
    </source>
</evidence>
<dbReference type="Pfam" id="PF13459">
    <property type="entry name" value="Fer4_15"/>
    <property type="match status" value="1"/>
</dbReference>